<dbReference type="GO" id="GO:0016567">
    <property type="term" value="P:protein ubiquitination"/>
    <property type="evidence" value="ECO:0007669"/>
    <property type="project" value="TreeGrafter"/>
</dbReference>
<evidence type="ECO:0000259" key="5">
    <source>
        <dbReference type="PROSITE" id="PS50089"/>
    </source>
</evidence>
<evidence type="ECO:0000313" key="7">
    <source>
        <dbReference type="Proteomes" id="UP001151699"/>
    </source>
</evidence>
<keyword evidence="1 3" id="KW-0479">Metal-binding</keyword>
<feature type="domain" description="RING-type" evidence="5">
    <location>
        <begin position="320"/>
        <end position="359"/>
    </location>
</feature>
<dbReference type="EMBL" id="WJQU01000004">
    <property type="protein sequence ID" value="KAJ6635025.1"/>
    <property type="molecule type" value="Genomic_DNA"/>
</dbReference>
<dbReference type="InterPro" id="IPR040178">
    <property type="entry name" value="RNF220_RING"/>
</dbReference>
<dbReference type="PANTHER" id="PTHR13459:SF1">
    <property type="entry name" value="E3 UBIQUITIN-PROTEIN LIGASE RNF220 ISOFORM X1"/>
    <property type="match status" value="1"/>
</dbReference>
<evidence type="ECO:0000256" key="4">
    <source>
        <dbReference type="SAM" id="MobiDB-lite"/>
    </source>
</evidence>
<dbReference type="AlphaFoldDB" id="A0A9Q0MPX0"/>
<name>A0A9Q0MPX0_9DIPT</name>
<dbReference type="Pfam" id="PF13923">
    <property type="entry name" value="zf-C3HC4_2"/>
    <property type="match status" value="1"/>
</dbReference>
<evidence type="ECO:0000256" key="2">
    <source>
        <dbReference type="ARBA" id="ARBA00022833"/>
    </source>
</evidence>
<sequence>MDQLQDEMKGVRQRKKQSEPIRCPVCSITVRPNEMEYHTSLEIERLQKIHNTGNRSKKIPTNSKDTPSCSSVSNAEPTDAKACWSTYQKIKNNRQARLKVKTRKRKADADGIHCPICNETTADDINAHVEICLRRAEGSNNSIGSDDESIDVEAESYDEYEWAGQTRIRASSLLEGGYSGTGLGTSVVNCSNADEDEDLNVDVDDTQIYGESQFSERDVIVPTAATNKETSENMYLRQLVVGEDLTRPDANTSRSKDDAVNGKWGESSESLKICVKNDAGEVTSIASDPCNANSNQQQIIESLKEKIREYEGQINNKCKCLICMDSYVDPVVSICCWHVHCEECWLRTLGARKLCPQCNMITSPTDLRRIYM</sequence>
<dbReference type="PROSITE" id="PS50089">
    <property type="entry name" value="ZF_RING_2"/>
    <property type="match status" value="1"/>
</dbReference>
<accession>A0A9Q0MPX0</accession>
<dbReference type="Gene3D" id="3.30.40.10">
    <property type="entry name" value="Zinc/RING finger domain, C3HC4 (zinc finger)"/>
    <property type="match status" value="1"/>
</dbReference>
<protein>
    <submittedName>
        <fullName evidence="6">E3 ubiquitin-protein ligase</fullName>
    </submittedName>
</protein>
<dbReference type="GO" id="GO:0008270">
    <property type="term" value="F:zinc ion binding"/>
    <property type="evidence" value="ECO:0007669"/>
    <property type="project" value="UniProtKB-KW"/>
</dbReference>
<dbReference type="CDD" id="cd16563">
    <property type="entry name" value="RING-HC_RNF220"/>
    <property type="match status" value="1"/>
</dbReference>
<dbReference type="InterPro" id="IPR052443">
    <property type="entry name" value="E3_ubiq-ligase_RNF220-like"/>
</dbReference>
<comment type="caution">
    <text evidence="6">The sequence shown here is derived from an EMBL/GenBank/DDBJ whole genome shotgun (WGS) entry which is preliminary data.</text>
</comment>
<gene>
    <name evidence="6" type="primary">Rnf220</name>
    <name evidence="6" type="ORF">Bhyg_13607</name>
</gene>
<evidence type="ECO:0000256" key="1">
    <source>
        <dbReference type="ARBA" id="ARBA00022771"/>
    </source>
</evidence>
<dbReference type="InterPro" id="IPR013083">
    <property type="entry name" value="Znf_RING/FYVE/PHD"/>
</dbReference>
<evidence type="ECO:0000313" key="6">
    <source>
        <dbReference type="EMBL" id="KAJ6635025.1"/>
    </source>
</evidence>
<dbReference type="OrthoDB" id="6270329at2759"/>
<keyword evidence="7" id="KW-1185">Reference proteome</keyword>
<dbReference type="Proteomes" id="UP001151699">
    <property type="component" value="Chromosome C"/>
</dbReference>
<keyword evidence="1 3" id="KW-0863">Zinc-finger</keyword>
<dbReference type="InterPro" id="IPR001841">
    <property type="entry name" value="Znf_RING"/>
</dbReference>
<reference evidence="6" key="1">
    <citation type="submission" date="2022-07" db="EMBL/GenBank/DDBJ databases">
        <authorList>
            <person name="Trinca V."/>
            <person name="Uliana J.V.C."/>
            <person name="Torres T.T."/>
            <person name="Ward R.J."/>
            <person name="Monesi N."/>
        </authorList>
    </citation>
    <scope>NUCLEOTIDE SEQUENCE</scope>
    <source>
        <strain evidence="6">HSMRA1968</strain>
        <tissue evidence="6">Whole embryos</tissue>
    </source>
</reference>
<dbReference type="GO" id="GO:0061630">
    <property type="term" value="F:ubiquitin protein ligase activity"/>
    <property type="evidence" value="ECO:0007669"/>
    <property type="project" value="TreeGrafter"/>
</dbReference>
<feature type="region of interest" description="Disordered" evidence="4">
    <location>
        <begin position="51"/>
        <end position="73"/>
    </location>
</feature>
<proteinExistence type="predicted"/>
<dbReference type="InterPro" id="IPR031824">
    <property type="entry name" value="RNF220_mid"/>
</dbReference>
<dbReference type="Pfam" id="PF15926">
    <property type="entry name" value="RNF220"/>
    <property type="match status" value="1"/>
</dbReference>
<evidence type="ECO:0000256" key="3">
    <source>
        <dbReference type="PROSITE-ProRule" id="PRU00175"/>
    </source>
</evidence>
<keyword evidence="2" id="KW-0862">Zinc</keyword>
<organism evidence="6 7">
    <name type="scientific">Pseudolycoriella hygida</name>
    <dbReference type="NCBI Taxonomy" id="35572"/>
    <lineage>
        <taxon>Eukaryota</taxon>
        <taxon>Metazoa</taxon>
        <taxon>Ecdysozoa</taxon>
        <taxon>Arthropoda</taxon>
        <taxon>Hexapoda</taxon>
        <taxon>Insecta</taxon>
        <taxon>Pterygota</taxon>
        <taxon>Neoptera</taxon>
        <taxon>Endopterygota</taxon>
        <taxon>Diptera</taxon>
        <taxon>Nematocera</taxon>
        <taxon>Sciaroidea</taxon>
        <taxon>Sciaridae</taxon>
        <taxon>Pseudolycoriella</taxon>
    </lineage>
</organism>
<dbReference type="SUPFAM" id="SSF57850">
    <property type="entry name" value="RING/U-box"/>
    <property type="match status" value="1"/>
</dbReference>
<dbReference type="PANTHER" id="PTHR13459">
    <property type="entry name" value="E3 UBIQUITIN-PROTEIN LIGASE RNF220 ISOFORM X1"/>
    <property type="match status" value="1"/>
</dbReference>